<feature type="domain" description="ABC transmembrane type-1" evidence="10">
    <location>
        <begin position="80"/>
        <end position="269"/>
    </location>
</feature>
<feature type="transmembrane region" description="Helical" evidence="9">
    <location>
        <begin position="144"/>
        <end position="161"/>
    </location>
</feature>
<evidence type="ECO:0000313" key="11">
    <source>
        <dbReference type="EMBL" id="GGA59500.1"/>
    </source>
</evidence>
<dbReference type="PROSITE" id="PS50928">
    <property type="entry name" value="ABC_TM1"/>
    <property type="match status" value="1"/>
</dbReference>
<dbReference type="CDD" id="cd06261">
    <property type="entry name" value="TM_PBP2"/>
    <property type="match status" value="1"/>
</dbReference>
<name>A0A916W1Y8_9HYPH</name>
<dbReference type="SUPFAM" id="SSF161098">
    <property type="entry name" value="MetI-like"/>
    <property type="match status" value="1"/>
</dbReference>
<comment type="caution">
    <text evidence="11">The sequence shown here is derived from an EMBL/GenBank/DDBJ whole genome shotgun (WGS) entry which is preliminary data.</text>
</comment>
<evidence type="ECO:0000256" key="8">
    <source>
        <dbReference type="ARBA" id="ARBA00023136"/>
    </source>
</evidence>
<dbReference type="InterPro" id="IPR000515">
    <property type="entry name" value="MetI-like"/>
</dbReference>
<dbReference type="Pfam" id="PF00528">
    <property type="entry name" value="BPD_transp_1"/>
    <property type="match status" value="1"/>
</dbReference>
<dbReference type="PANTHER" id="PTHR43386">
    <property type="entry name" value="OLIGOPEPTIDE TRANSPORT SYSTEM PERMEASE PROTEIN APPC"/>
    <property type="match status" value="1"/>
</dbReference>
<organism evidence="11 12">
    <name type="scientific">Pelagibacterium lentulum</name>
    <dbReference type="NCBI Taxonomy" id="2029865"/>
    <lineage>
        <taxon>Bacteria</taxon>
        <taxon>Pseudomonadati</taxon>
        <taxon>Pseudomonadota</taxon>
        <taxon>Alphaproteobacteria</taxon>
        <taxon>Hyphomicrobiales</taxon>
        <taxon>Devosiaceae</taxon>
        <taxon>Pelagibacterium</taxon>
    </lineage>
</organism>
<keyword evidence="4 9" id="KW-0812">Transmembrane</keyword>
<feature type="transmembrane region" description="Helical" evidence="9">
    <location>
        <begin position="82"/>
        <end position="106"/>
    </location>
</feature>
<evidence type="ECO:0000256" key="6">
    <source>
        <dbReference type="ARBA" id="ARBA00022927"/>
    </source>
</evidence>
<keyword evidence="6" id="KW-0653">Protein transport</keyword>
<evidence type="ECO:0000259" key="10">
    <source>
        <dbReference type="PROSITE" id="PS50928"/>
    </source>
</evidence>
<sequence length="274" mass="29255">MSAVEHSAIAQQRGNWASTSWLGFTLVGAIILFALVTPLAFPADPAKQSLRHVFAGPDLAAPFGYDHLGRSLMARLAHALRLSLSIAGAAVLSSSVVGIAIGVLAAWQGGWVDRFASLVADSFLALPGLLLVLMVSAIVPLQPLAFWVGLTLVLWIEYFRLTRAAVQRLINSPAVEASRLLGFGPIYVFRRHFWPALAPMMLTLAAFGMATAIMSIAALGFVSVGMRPPTPELGLMMVELLPYYREAPFALMTPVIATFFVLLGLNLVAGGARS</sequence>
<accession>A0A916W1Y8</accession>
<dbReference type="GO" id="GO:0005886">
    <property type="term" value="C:plasma membrane"/>
    <property type="evidence" value="ECO:0007669"/>
    <property type="project" value="UniProtKB-SubCell"/>
</dbReference>
<dbReference type="GO" id="GO:0015031">
    <property type="term" value="P:protein transport"/>
    <property type="evidence" value="ECO:0007669"/>
    <property type="project" value="UniProtKB-KW"/>
</dbReference>
<dbReference type="Proteomes" id="UP000596977">
    <property type="component" value="Unassembled WGS sequence"/>
</dbReference>
<comment type="subcellular location">
    <subcellularLocation>
        <location evidence="1 9">Cell membrane</location>
        <topology evidence="1 9">Multi-pass membrane protein</topology>
    </subcellularLocation>
</comment>
<dbReference type="EMBL" id="BMKB01000005">
    <property type="protein sequence ID" value="GGA59500.1"/>
    <property type="molecule type" value="Genomic_DNA"/>
</dbReference>
<feature type="transmembrane region" description="Helical" evidence="9">
    <location>
        <begin position="200"/>
        <end position="227"/>
    </location>
</feature>
<feature type="transmembrane region" description="Helical" evidence="9">
    <location>
        <begin position="21"/>
        <end position="41"/>
    </location>
</feature>
<evidence type="ECO:0000256" key="3">
    <source>
        <dbReference type="ARBA" id="ARBA00022475"/>
    </source>
</evidence>
<evidence type="ECO:0000256" key="7">
    <source>
        <dbReference type="ARBA" id="ARBA00022989"/>
    </source>
</evidence>
<dbReference type="GO" id="GO:0071916">
    <property type="term" value="F:dipeptide transmembrane transporter activity"/>
    <property type="evidence" value="ECO:0007669"/>
    <property type="project" value="TreeGrafter"/>
</dbReference>
<evidence type="ECO:0000256" key="9">
    <source>
        <dbReference type="RuleBase" id="RU363032"/>
    </source>
</evidence>
<dbReference type="PANTHER" id="PTHR43386:SF1">
    <property type="entry name" value="D,D-DIPEPTIDE TRANSPORT SYSTEM PERMEASE PROTEIN DDPC-RELATED"/>
    <property type="match status" value="1"/>
</dbReference>
<keyword evidence="5" id="KW-0571">Peptide transport</keyword>
<gene>
    <name evidence="11" type="ORF">GCM10011499_32070</name>
</gene>
<keyword evidence="7 9" id="KW-1133">Transmembrane helix</keyword>
<evidence type="ECO:0000256" key="1">
    <source>
        <dbReference type="ARBA" id="ARBA00004651"/>
    </source>
</evidence>
<keyword evidence="2 9" id="KW-0813">Transport</keyword>
<dbReference type="InterPro" id="IPR050366">
    <property type="entry name" value="BP-dependent_transpt_permease"/>
</dbReference>
<dbReference type="Gene3D" id="1.10.3720.10">
    <property type="entry name" value="MetI-like"/>
    <property type="match status" value="1"/>
</dbReference>
<dbReference type="InterPro" id="IPR035906">
    <property type="entry name" value="MetI-like_sf"/>
</dbReference>
<proteinExistence type="inferred from homology"/>
<evidence type="ECO:0000313" key="12">
    <source>
        <dbReference type="Proteomes" id="UP000596977"/>
    </source>
</evidence>
<protein>
    <submittedName>
        <fullName evidence="11">ABC transporter permease</fullName>
    </submittedName>
</protein>
<reference evidence="11 12" key="1">
    <citation type="journal article" date="2014" name="Int. J. Syst. Evol. Microbiol.">
        <title>Complete genome sequence of Corynebacterium casei LMG S-19264T (=DSM 44701T), isolated from a smear-ripened cheese.</title>
        <authorList>
            <consortium name="US DOE Joint Genome Institute (JGI-PGF)"/>
            <person name="Walter F."/>
            <person name="Albersmeier A."/>
            <person name="Kalinowski J."/>
            <person name="Ruckert C."/>
        </authorList>
    </citation>
    <scope>NUCLEOTIDE SEQUENCE [LARGE SCALE GENOMIC DNA]</scope>
    <source>
        <strain evidence="11 12">CGMCC 1.15896</strain>
    </source>
</reference>
<keyword evidence="3" id="KW-1003">Cell membrane</keyword>
<feature type="transmembrane region" description="Helical" evidence="9">
    <location>
        <begin position="247"/>
        <end position="269"/>
    </location>
</feature>
<dbReference type="AlphaFoldDB" id="A0A916W1Y8"/>
<dbReference type="RefSeq" id="WP_244640850.1">
    <property type="nucleotide sequence ID" value="NZ_BMKB01000005.1"/>
</dbReference>
<evidence type="ECO:0000256" key="2">
    <source>
        <dbReference type="ARBA" id="ARBA00022448"/>
    </source>
</evidence>
<feature type="transmembrane region" description="Helical" evidence="9">
    <location>
        <begin position="118"/>
        <end position="138"/>
    </location>
</feature>
<evidence type="ECO:0000256" key="5">
    <source>
        <dbReference type="ARBA" id="ARBA00022856"/>
    </source>
</evidence>
<keyword evidence="12" id="KW-1185">Reference proteome</keyword>
<keyword evidence="8 9" id="KW-0472">Membrane</keyword>
<comment type="similarity">
    <text evidence="9">Belongs to the binding-protein-dependent transport system permease family.</text>
</comment>
<evidence type="ECO:0000256" key="4">
    <source>
        <dbReference type="ARBA" id="ARBA00022692"/>
    </source>
</evidence>